<dbReference type="NCBIfam" id="TIGR00210">
    <property type="entry name" value="gltS"/>
    <property type="match status" value="1"/>
</dbReference>
<feature type="transmembrane region" description="Helical" evidence="2">
    <location>
        <begin position="301"/>
        <end position="324"/>
    </location>
</feature>
<protein>
    <recommendedName>
        <fullName evidence="1">Sodium/glutamate symporter</fullName>
    </recommendedName>
</protein>
<keyword evidence="2" id="KW-1133">Transmembrane helix</keyword>
<keyword evidence="2" id="KW-0472">Membrane</keyword>
<proteinExistence type="predicted"/>
<feature type="transmembrane region" description="Helical" evidence="2">
    <location>
        <begin position="368"/>
        <end position="392"/>
    </location>
</feature>
<feature type="transmembrane region" description="Helical" evidence="2">
    <location>
        <begin position="273"/>
        <end position="295"/>
    </location>
</feature>
<dbReference type="PANTHER" id="PTHR36178">
    <property type="entry name" value="SLR0625 PROTEIN"/>
    <property type="match status" value="1"/>
</dbReference>
<dbReference type="PANTHER" id="PTHR36178:SF1">
    <property type="entry name" value="SODIUM_GLUTAMATE SYMPORTER"/>
    <property type="match status" value="1"/>
</dbReference>
<evidence type="ECO:0000313" key="4">
    <source>
        <dbReference type="Proteomes" id="UP001549320"/>
    </source>
</evidence>
<feature type="transmembrane region" description="Helical" evidence="2">
    <location>
        <begin position="116"/>
        <end position="135"/>
    </location>
</feature>
<feature type="transmembrane region" description="Helical" evidence="2">
    <location>
        <begin position="233"/>
        <end position="252"/>
    </location>
</feature>
<feature type="transmembrane region" description="Helical" evidence="2">
    <location>
        <begin position="155"/>
        <end position="175"/>
    </location>
</feature>
<evidence type="ECO:0000256" key="1">
    <source>
        <dbReference type="NCBIfam" id="TIGR00210"/>
    </source>
</evidence>
<feature type="transmembrane region" description="Helical" evidence="2">
    <location>
        <begin position="85"/>
        <end position="109"/>
    </location>
</feature>
<gene>
    <name evidence="3" type="ORF">ABIE13_004425</name>
</gene>
<comment type="caution">
    <text evidence="3">The sequence shown here is derived from an EMBL/GenBank/DDBJ whole genome shotgun (WGS) entry which is preliminary data.</text>
</comment>
<dbReference type="Proteomes" id="UP001549320">
    <property type="component" value="Unassembled WGS sequence"/>
</dbReference>
<sequence length="393" mass="41261">MTLAILLLFGGKELIARVSWLRRYSIPEALVGGVIGALIVCALYYGAGITVSFDHSIRDGLLLYFFAAIGLSSDMRTLAAGGRPFLILTALSIVFILLQNAAGMGLASVFGMDPRAGLMVGSISLIGGVGTTVAWSHHFAENLGITNAQELGLAANTMGLIAACVIGGPVAAFLMKRHRVKPSGEAELEVGVLHRDEDRAHLGYHGVLLAILWLNCTLILGQGITQLTDMTPLKLPSFVGCLLAGIILRAVADLGKFGGTGKLWDFPIMQPGLALISDVCLGLFLTLALMGLQLWELEHVLAFITLAMIVQITLTIAFVLLVVFRAMGRNYEAAVVCAGFGGIALGSTATAIANMTAVTREFGAARQAFVVVPLVCGFSIDLVNAIVIGLLAG</sequence>
<dbReference type="Pfam" id="PF03616">
    <property type="entry name" value="Glt_symporter"/>
    <property type="match status" value="1"/>
</dbReference>
<organism evidence="3 4">
    <name type="scientific">Ottowia thiooxydans</name>
    <dbReference type="NCBI Taxonomy" id="219182"/>
    <lineage>
        <taxon>Bacteria</taxon>
        <taxon>Pseudomonadati</taxon>
        <taxon>Pseudomonadota</taxon>
        <taxon>Betaproteobacteria</taxon>
        <taxon>Burkholderiales</taxon>
        <taxon>Comamonadaceae</taxon>
        <taxon>Ottowia</taxon>
    </lineage>
</organism>
<dbReference type="RefSeq" id="WP_354447274.1">
    <property type="nucleotide sequence ID" value="NZ_JBEPSH010000009.1"/>
</dbReference>
<evidence type="ECO:0000313" key="3">
    <source>
        <dbReference type="EMBL" id="MET4579297.1"/>
    </source>
</evidence>
<dbReference type="InterPro" id="IPR004445">
    <property type="entry name" value="GltS"/>
</dbReference>
<keyword evidence="2" id="KW-0812">Transmembrane</keyword>
<accession>A0ABV2QFI0</accession>
<feature type="transmembrane region" description="Helical" evidence="2">
    <location>
        <begin position="331"/>
        <end position="356"/>
    </location>
</feature>
<dbReference type="EMBL" id="JBEPSH010000009">
    <property type="protein sequence ID" value="MET4579297.1"/>
    <property type="molecule type" value="Genomic_DNA"/>
</dbReference>
<evidence type="ECO:0000256" key="2">
    <source>
        <dbReference type="SAM" id="Phobius"/>
    </source>
</evidence>
<reference evidence="3 4" key="1">
    <citation type="submission" date="2024-06" db="EMBL/GenBank/DDBJ databases">
        <title>Sorghum-associated microbial communities from plants grown in Nebraska, USA.</title>
        <authorList>
            <person name="Schachtman D."/>
        </authorList>
    </citation>
    <scope>NUCLEOTIDE SEQUENCE [LARGE SCALE GENOMIC DNA]</scope>
    <source>
        <strain evidence="3 4">2709</strain>
    </source>
</reference>
<name>A0ABV2QFI0_9BURK</name>
<keyword evidence="4" id="KW-1185">Reference proteome</keyword>
<feature type="transmembrane region" description="Helical" evidence="2">
    <location>
        <begin position="26"/>
        <end position="49"/>
    </location>
</feature>
<feature type="transmembrane region" description="Helical" evidence="2">
    <location>
        <begin position="202"/>
        <end position="221"/>
    </location>
</feature>
<feature type="transmembrane region" description="Helical" evidence="2">
    <location>
        <begin position="61"/>
        <end position="79"/>
    </location>
</feature>